<feature type="domain" description="Uroporphyrinogen decarboxylase (URO-D)" evidence="1">
    <location>
        <begin position="4"/>
        <end position="80"/>
    </location>
</feature>
<dbReference type="Gene3D" id="3.20.20.210">
    <property type="match status" value="1"/>
</dbReference>
<dbReference type="Pfam" id="PF01208">
    <property type="entry name" value="URO-D"/>
    <property type="match status" value="1"/>
</dbReference>
<proteinExistence type="predicted"/>
<gene>
    <name evidence="2" type="ORF">S01H4_62736</name>
</gene>
<organism evidence="2">
    <name type="scientific">marine sediment metagenome</name>
    <dbReference type="NCBI Taxonomy" id="412755"/>
    <lineage>
        <taxon>unclassified sequences</taxon>
        <taxon>metagenomes</taxon>
        <taxon>ecological metagenomes</taxon>
    </lineage>
</organism>
<reference evidence="2" key="1">
    <citation type="journal article" date="2014" name="Front. Microbiol.">
        <title>High frequency of phylogenetically diverse reductive dehalogenase-homologous genes in deep subseafloor sedimentary metagenomes.</title>
        <authorList>
            <person name="Kawai M."/>
            <person name="Futagami T."/>
            <person name="Toyoda A."/>
            <person name="Takaki Y."/>
            <person name="Nishi S."/>
            <person name="Hori S."/>
            <person name="Arai W."/>
            <person name="Tsubouchi T."/>
            <person name="Morono Y."/>
            <person name="Uchiyama I."/>
            <person name="Ito T."/>
            <person name="Fujiyama A."/>
            <person name="Inagaki F."/>
            <person name="Takami H."/>
        </authorList>
    </citation>
    <scope>NUCLEOTIDE SEQUENCE</scope>
    <source>
        <strain evidence="2">Expedition CK06-06</strain>
    </source>
</reference>
<accession>X1CKX5</accession>
<dbReference type="EMBL" id="BART01037521">
    <property type="protein sequence ID" value="GAH08382.1"/>
    <property type="molecule type" value="Genomic_DNA"/>
</dbReference>
<dbReference type="AlphaFoldDB" id="X1CKX5"/>
<protein>
    <recommendedName>
        <fullName evidence="1">Uroporphyrinogen decarboxylase (URO-D) domain-containing protein</fullName>
    </recommendedName>
</protein>
<evidence type="ECO:0000313" key="2">
    <source>
        <dbReference type="EMBL" id="GAH08382.1"/>
    </source>
</evidence>
<name>X1CKX5_9ZZZZ</name>
<dbReference type="GO" id="GO:0004853">
    <property type="term" value="F:uroporphyrinogen decarboxylase activity"/>
    <property type="evidence" value="ECO:0007669"/>
    <property type="project" value="InterPro"/>
</dbReference>
<comment type="caution">
    <text evidence="2">The sequence shown here is derived from an EMBL/GenBank/DDBJ whole genome shotgun (WGS) entry which is preliminary data.</text>
</comment>
<dbReference type="GO" id="GO:0006779">
    <property type="term" value="P:porphyrin-containing compound biosynthetic process"/>
    <property type="evidence" value="ECO:0007669"/>
    <property type="project" value="InterPro"/>
</dbReference>
<sequence>MFDQTDMAKAKKALDGIACVAGNMPMDLLTVGTTQDAIAHTKRLIAICGKDGGYIMANGAFFDKVRWENLKAIVDTVKEYGVYK</sequence>
<evidence type="ECO:0000259" key="1">
    <source>
        <dbReference type="Pfam" id="PF01208"/>
    </source>
</evidence>
<dbReference type="InterPro" id="IPR000257">
    <property type="entry name" value="Uroporphyrinogen_deCOase"/>
</dbReference>
<dbReference type="InterPro" id="IPR038071">
    <property type="entry name" value="UROD/MetE-like_sf"/>
</dbReference>
<dbReference type="SUPFAM" id="SSF51726">
    <property type="entry name" value="UROD/MetE-like"/>
    <property type="match status" value="1"/>
</dbReference>